<dbReference type="InterPro" id="IPR001478">
    <property type="entry name" value="PDZ"/>
</dbReference>
<evidence type="ECO:0000256" key="1">
    <source>
        <dbReference type="ARBA" id="ARBA00022670"/>
    </source>
</evidence>
<dbReference type="EMBL" id="PFCO01000006">
    <property type="protein sequence ID" value="PIR69516.1"/>
    <property type="molecule type" value="Genomic_DNA"/>
</dbReference>
<evidence type="ECO:0000313" key="5">
    <source>
        <dbReference type="Proteomes" id="UP000231503"/>
    </source>
</evidence>
<dbReference type="PROSITE" id="PS50106">
    <property type="entry name" value="PDZ"/>
    <property type="match status" value="1"/>
</dbReference>
<dbReference type="PRINTS" id="PR00834">
    <property type="entry name" value="PROTEASES2C"/>
</dbReference>
<name>A0A2H0TD86_9BACT</name>
<dbReference type="SUPFAM" id="SSF50156">
    <property type="entry name" value="PDZ domain-like"/>
    <property type="match status" value="1"/>
</dbReference>
<dbReference type="Pfam" id="PF13180">
    <property type="entry name" value="PDZ_2"/>
    <property type="match status" value="1"/>
</dbReference>
<keyword evidence="2" id="KW-0378">Hydrolase</keyword>
<dbReference type="InterPro" id="IPR001940">
    <property type="entry name" value="Peptidase_S1C"/>
</dbReference>
<evidence type="ECO:0000259" key="3">
    <source>
        <dbReference type="PROSITE" id="PS50106"/>
    </source>
</evidence>
<dbReference type="PANTHER" id="PTHR43343:SF3">
    <property type="entry name" value="PROTEASE DO-LIKE 8, CHLOROPLASTIC"/>
    <property type="match status" value="1"/>
</dbReference>
<accession>A0A2H0TD86</accession>
<dbReference type="PANTHER" id="PTHR43343">
    <property type="entry name" value="PEPTIDASE S12"/>
    <property type="match status" value="1"/>
</dbReference>
<evidence type="ECO:0000256" key="2">
    <source>
        <dbReference type="ARBA" id="ARBA00022801"/>
    </source>
</evidence>
<comment type="caution">
    <text evidence="4">The sequence shown here is derived from an EMBL/GenBank/DDBJ whole genome shotgun (WGS) entry which is preliminary data.</text>
</comment>
<sequence length="424" mass="44965">MEDLTKTQLVLLVLLVSFVTSIVTGIVTVTLVDQAPSPIRDTIHKVVEQVKVNPNEEDEGKAVTTESVTVLTQEDLVIKLVRESQSAVVSVVATKDVPVLEQVYIDPFGNDPFFDQLIPPELRQVPQLQQKGTQRQDVSAGTGFFVSRDGMLVTNKHVVEDASADYVVVMNSGERVPAKVLARDPVQDLAILKIDRTNIPFLPLGDSDTLAIGQSVVAIGNALGEFQNTVSVGVISGLGRSVTAVGPASGPEVLSEVIQTDAAINPGNSGGPLFDLSGRVIGINSAVAQNAENIGFALPVNFAKKDISDVKQFGEIRYAFLGVRYVTITAKVAEEKGLPVAYGVLVAKGSNGESAVIAGSPAANAGLKEGDIILEIDDIRITSDKPLGNIVGQRNVGDIIHLRVLRGGEEIVLETELAERPNSL</sequence>
<dbReference type="GO" id="GO:0004252">
    <property type="term" value="F:serine-type endopeptidase activity"/>
    <property type="evidence" value="ECO:0007669"/>
    <property type="project" value="InterPro"/>
</dbReference>
<dbReference type="SUPFAM" id="SSF50494">
    <property type="entry name" value="Trypsin-like serine proteases"/>
    <property type="match status" value="1"/>
</dbReference>
<dbReference type="AlphaFoldDB" id="A0A2H0TD86"/>
<proteinExistence type="predicted"/>
<dbReference type="InterPro" id="IPR009003">
    <property type="entry name" value="Peptidase_S1_PA"/>
</dbReference>
<keyword evidence="1" id="KW-0645">Protease</keyword>
<dbReference type="CDD" id="cd06779">
    <property type="entry name" value="cpPDZ_Deg_HtrA-like"/>
    <property type="match status" value="1"/>
</dbReference>
<dbReference type="SMART" id="SM00228">
    <property type="entry name" value="PDZ"/>
    <property type="match status" value="1"/>
</dbReference>
<gene>
    <name evidence="4" type="ORF">COU47_03005</name>
</gene>
<dbReference type="Proteomes" id="UP000231503">
    <property type="component" value="Unassembled WGS sequence"/>
</dbReference>
<dbReference type="Gene3D" id="2.40.10.120">
    <property type="match status" value="1"/>
</dbReference>
<reference evidence="5" key="1">
    <citation type="submission" date="2017-09" db="EMBL/GenBank/DDBJ databases">
        <title>Depth-based differentiation of microbial function through sediment-hosted aquifers and enrichment of novel symbionts in the deep terrestrial subsurface.</title>
        <authorList>
            <person name="Probst A.J."/>
            <person name="Ladd B."/>
            <person name="Jarett J.K."/>
            <person name="Geller-Mcgrath D.E."/>
            <person name="Sieber C.M.K."/>
            <person name="Emerson J.B."/>
            <person name="Anantharaman K."/>
            <person name="Thomas B.C."/>
            <person name="Malmstrom R."/>
            <person name="Stieglmeier M."/>
            <person name="Klingl A."/>
            <person name="Woyke T."/>
            <person name="Ryan C.M."/>
            <person name="Banfield J.F."/>
        </authorList>
    </citation>
    <scope>NUCLEOTIDE SEQUENCE [LARGE SCALE GENOMIC DNA]</scope>
</reference>
<dbReference type="InterPro" id="IPR036034">
    <property type="entry name" value="PDZ_sf"/>
</dbReference>
<dbReference type="Pfam" id="PF13365">
    <property type="entry name" value="Trypsin_2"/>
    <property type="match status" value="1"/>
</dbReference>
<organism evidence="4 5">
    <name type="scientific">Candidatus Niyogibacteria bacterium CG10_big_fil_rev_8_21_14_0_10_46_36</name>
    <dbReference type="NCBI Taxonomy" id="1974726"/>
    <lineage>
        <taxon>Bacteria</taxon>
        <taxon>Candidatus Niyogiibacteriota</taxon>
    </lineage>
</organism>
<feature type="domain" description="PDZ" evidence="3">
    <location>
        <begin position="327"/>
        <end position="408"/>
    </location>
</feature>
<dbReference type="GO" id="GO:0006508">
    <property type="term" value="P:proteolysis"/>
    <property type="evidence" value="ECO:0007669"/>
    <property type="project" value="UniProtKB-KW"/>
</dbReference>
<evidence type="ECO:0000313" key="4">
    <source>
        <dbReference type="EMBL" id="PIR69516.1"/>
    </source>
</evidence>
<protein>
    <recommendedName>
        <fullName evidence="3">PDZ domain-containing protein</fullName>
    </recommendedName>
</protein>
<dbReference type="InterPro" id="IPR051201">
    <property type="entry name" value="Chloro_Bact_Ser_Proteases"/>
</dbReference>
<dbReference type="Gene3D" id="2.30.42.10">
    <property type="match status" value="1"/>
</dbReference>